<keyword evidence="3" id="KW-1185">Reference proteome</keyword>
<evidence type="ECO:0000313" key="3">
    <source>
        <dbReference type="Proteomes" id="UP000241167"/>
    </source>
</evidence>
<dbReference type="Pfam" id="PF02597">
    <property type="entry name" value="ThiS"/>
    <property type="match status" value="1"/>
</dbReference>
<evidence type="ECO:0008006" key="4">
    <source>
        <dbReference type="Google" id="ProtNLM"/>
    </source>
</evidence>
<dbReference type="SUPFAM" id="SSF54285">
    <property type="entry name" value="MoaD/ThiS"/>
    <property type="match status" value="1"/>
</dbReference>
<dbReference type="InterPro" id="IPR003749">
    <property type="entry name" value="ThiS/MoaD-like"/>
</dbReference>
<evidence type="ECO:0000313" key="2">
    <source>
        <dbReference type="EMBL" id="PSJ37368.1"/>
    </source>
</evidence>
<dbReference type="Proteomes" id="UP000241167">
    <property type="component" value="Unassembled WGS sequence"/>
</dbReference>
<gene>
    <name evidence="2" type="ORF">C7I55_22900</name>
</gene>
<feature type="region of interest" description="Disordered" evidence="1">
    <location>
        <begin position="1"/>
        <end position="20"/>
    </location>
</feature>
<protein>
    <recommendedName>
        <fullName evidence="4">Molybdopterin synthase sulfur carrier subunit</fullName>
    </recommendedName>
</protein>
<dbReference type="InterPro" id="IPR012675">
    <property type="entry name" value="Beta-grasp_dom_sf"/>
</dbReference>
<dbReference type="AlphaFoldDB" id="A0A2P7QHB0"/>
<organism evidence="2 3">
    <name type="scientific">Allosphingosinicella deserti</name>
    <dbReference type="NCBI Taxonomy" id="2116704"/>
    <lineage>
        <taxon>Bacteria</taxon>
        <taxon>Pseudomonadati</taxon>
        <taxon>Pseudomonadota</taxon>
        <taxon>Alphaproteobacteria</taxon>
        <taxon>Sphingomonadales</taxon>
        <taxon>Sphingomonadaceae</taxon>
        <taxon>Allosphingosinicella</taxon>
    </lineage>
</organism>
<dbReference type="InterPro" id="IPR016155">
    <property type="entry name" value="Mopterin_synth/thiamin_S_b"/>
</dbReference>
<dbReference type="Gene3D" id="3.10.20.30">
    <property type="match status" value="1"/>
</dbReference>
<dbReference type="EMBL" id="PXYI01000009">
    <property type="protein sequence ID" value="PSJ37368.1"/>
    <property type="molecule type" value="Genomic_DNA"/>
</dbReference>
<dbReference type="CDD" id="cd00754">
    <property type="entry name" value="Ubl_MoaD"/>
    <property type="match status" value="1"/>
</dbReference>
<accession>A0A2P7QHB0</accession>
<name>A0A2P7QHB0_9SPHN</name>
<reference evidence="2 3" key="1">
    <citation type="submission" date="2018-03" db="EMBL/GenBank/DDBJ databases">
        <title>The draft genome of Sphingosinicella sp. GL-C-18.</title>
        <authorList>
            <person name="Liu L."/>
            <person name="Li L."/>
            <person name="Liang L."/>
            <person name="Zhang X."/>
            <person name="Wang T."/>
        </authorList>
    </citation>
    <scope>NUCLEOTIDE SEQUENCE [LARGE SCALE GENOMIC DNA]</scope>
    <source>
        <strain evidence="2 3">GL-C-18</strain>
    </source>
</reference>
<proteinExistence type="predicted"/>
<evidence type="ECO:0000256" key="1">
    <source>
        <dbReference type="SAM" id="MobiDB-lite"/>
    </source>
</evidence>
<comment type="caution">
    <text evidence="2">The sequence shown here is derived from an EMBL/GenBank/DDBJ whole genome shotgun (WGS) entry which is preliminary data.</text>
</comment>
<sequence>MPGRSHRCRRSRRRGAHSMHGVRLRPELAFRARPGSAMPIHWCLESRLRILLFGSLGEQIGREIDADLPAEGCSVASLRMLLAERDPAFAPLARASARACVDQAIVREDYVIRPGQEVAFVPPLSGG</sequence>